<evidence type="ECO:0000313" key="2">
    <source>
        <dbReference type="Proteomes" id="UP000186917"/>
    </source>
</evidence>
<dbReference type="RefSeq" id="WP_076380088.1">
    <property type="nucleotide sequence ID" value="NZ_AP017422.1"/>
</dbReference>
<accession>A0A173MCN4</accession>
<dbReference type="OrthoDB" id="799641at2"/>
<dbReference type="Proteomes" id="UP000186917">
    <property type="component" value="Unassembled WGS sequence"/>
</dbReference>
<dbReference type="EMBL" id="FTOR01000005">
    <property type="protein sequence ID" value="SIT22191.1"/>
    <property type="molecule type" value="Genomic_DNA"/>
</dbReference>
<evidence type="ECO:0000313" key="1">
    <source>
        <dbReference type="EMBL" id="SIT22191.1"/>
    </source>
</evidence>
<gene>
    <name evidence="1" type="ORF">SAMN05421788_105254</name>
</gene>
<keyword evidence="2" id="KW-1185">Reference proteome</keyword>
<proteinExistence type="predicted"/>
<dbReference type="AlphaFoldDB" id="A0A173MCN4"/>
<protein>
    <submittedName>
        <fullName evidence="1">Uncharacterized protein</fullName>
    </submittedName>
</protein>
<name>A0A173MCN4_9BACT</name>
<reference evidence="2" key="1">
    <citation type="submission" date="2017-01" db="EMBL/GenBank/DDBJ databases">
        <authorList>
            <person name="Varghese N."/>
            <person name="Submissions S."/>
        </authorList>
    </citation>
    <scope>NUCLEOTIDE SEQUENCE [LARGE SCALE GENOMIC DNA]</scope>
    <source>
        <strain evidence="2">DSM 21054</strain>
    </source>
</reference>
<dbReference type="KEGG" id="fln:FLA_1293"/>
<organism evidence="1 2">
    <name type="scientific">Filimonas lacunae</name>
    <dbReference type="NCBI Taxonomy" id="477680"/>
    <lineage>
        <taxon>Bacteria</taxon>
        <taxon>Pseudomonadati</taxon>
        <taxon>Bacteroidota</taxon>
        <taxon>Chitinophagia</taxon>
        <taxon>Chitinophagales</taxon>
        <taxon>Chitinophagaceae</taxon>
        <taxon>Filimonas</taxon>
    </lineage>
</organism>
<sequence>MEGKLEAHYENRVYFFTIVSKKADEVAIMMYGTSYILVKVNGEWRNKIGNKMNLVPGLVDAVIVAANP</sequence>